<dbReference type="InterPro" id="IPR027417">
    <property type="entry name" value="P-loop_NTPase"/>
</dbReference>
<dbReference type="EMBL" id="AP022606">
    <property type="protein sequence ID" value="BBZ12742.1"/>
    <property type="molecule type" value="Genomic_DNA"/>
</dbReference>
<dbReference type="InterPro" id="IPR022488">
    <property type="entry name" value="PPK2-related"/>
</dbReference>
<evidence type="ECO:0000313" key="8">
    <source>
        <dbReference type="EMBL" id="ORA35701.1"/>
    </source>
</evidence>
<dbReference type="Proteomes" id="UP000192441">
    <property type="component" value="Unassembled WGS sequence"/>
</dbReference>
<evidence type="ECO:0000256" key="2">
    <source>
        <dbReference type="ARBA" id="ARBA00022679"/>
    </source>
</evidence>
<dbReference type="EMBL" id="MVHM01000011">
    <property type="protein sequence ID" value="ORA35701.1"/>
    <property type="molecule type" value="Genomic_DNA"/>
</dbReference>
<protein>
    <recommendedName>
        <fullName evidence="4">ADP/GDP-polyphosphate phosphotransferase</fullName>
        <ecNumber evidence="4">2.7.4.-</ecNumber>
    </recommendedName>
    <alternativeName>
        <fullName evidence="4">Polyphosphate kinase PPK2</fullName>
    </alternativeName>
</protein>
<dbReference type="GO" id="GO:0008976">
    <property type="term" value="F:polyphosphate kinase activity"/>
    <property type="evidence" value="ECO:0007669"/>
    <property type="project" value="UniProtKB-UniRule"/>
</dbReference>
<sequence>MNEVGAGGASAKTKRHKTSKQSKPKIPNGIYAAEMFRLQTEFVKLQEWVRHSGARIVVIFEGRDGAGKGGTIKRITEYLNPRIARIVALPVPTERERGQWYYQRYVGHLPAKGEIVLFDRSWYNRAGVEKVMGFCTPQEHALFLRQTPIFEQMLIEDGIVLRKYWFSVSEEEQLRRFKARRSDPVRRWKLTPMDLESVYRWEDYSRAKDEMMVHTDTPVSPWYVVESDVKKHARLNMMAHLLSTIDYREVEKPVVELPARPVATGNYHRPPRELSTYVDDHVATLLGDRE</sequence>
<reference evidence="8 9" key="1">
    <citation type="submission" date="2016-12" db="EMBL/GenBank/DDBJ databases">
        <title>The new phylogeny of genus Mycobacterium.</title>
        <authorList>
            <person name="Tortoli E."/>
            <person name="Trovato A."/>
            <person name="Cirillo D.M."/>
        </authorList>
    </citation>
    <scope>NUCLEOTIDE SEQUENCE [LARGE SCALE GENOMIC DNA]</scope>
    <source>
        <strain evidence="8 9">DSM 44624</strain>
    </source>
</reference>
<dbReference type="Pfam" id="PF03976">
    <property type="entry name" value="PPK2"/>
    <property type="match status" value="1"/>
</dbReference>
<feature type="compositionally biased region" description="Basic residues" evidence="5">
    <location>
        <begin position="12"/>
        <end position="23"/>
    </location>
</feature>
<comment type="function">
    <text evidence="4">Uses inorganic polyphosphate (polyP) as a donor to convert GDP to GTP or ADP to ATP.</text>
</comment>
<dbReference type="PANTHER" id="PTHR34383:SF1">
    <property type="entry name" value="ADP-POLYPHOSPHATE PHOSPHOTRANSFERASE"/>
    <property type="match status" value="1"/>
</dbReference>
<gene>
    <name evidence="7" type="primary">ppk2</name>
    <name evidence="8" type="ORF">BST20_16620</name>
    <name evidence="7" type="ORF">MBRA_29370</name>
</gene>
<comment type="similarity">
    <text evidence="1 4">Belongs to the polyphosphate kinase 2 (PPK2) family. Class I subfamily.</text>
</comment>
<evidence type="ECO:0000256" key="3">
    <source>
        <dbReference type="ARBA" id="ARBA00022777"/>
    </source>
</evidence>
<evidence type="ECO:0000259" key="6">
    <source>
        <dbReference type="Pfam" id="PF03976"/>
    </source>
</evidence>
<proteinExistence type="inferred from homology"/>
<keyword evidence="2 4" id="KW-0808">Transferase</keyword>
<accession>A0A7I7W790</accession>
<dbReference type="AlphaFoldDB" id="A0A7I7W790"/>
<dbReference type="Gene3D" id="3.40.50.300">
    <property type="entry name" value="P-loop containing nucleotide triphosphate hydrolases"/>
    <property type="match status" value="1"/>
</dbReference>
<dbReference type="Proteomes" id="UP000467379">
    <property type="component" value="Chromosome"/>
</dbReference>
<evidence type="ECO:0000313" key="9">
    <source>
        <dbReference type="Proteomes" id="UP000192441"/>
    </source>
</evidence>
<evidence type="ECO:0000256" key="5">
    <source>
        <dbReference type="SAM" id="MobiDB-lite"/>
    </source>
</evidence>
<reference evidence="7" key="3">
    <citation type="submission" date="2020-02" db="EMBL/GenBank/DDBJ databases">
        <authorList>
            <person name="Matsumoto Y."/>
            <person name="Motooka D."/>
            <person name="Nakamura S."/>
        </authorList>
    </citation>
    <scope>NUCLEOTIDE SEQUENCE</scope>
    <source>
        <strain evidence="7">JCM 12687</strain>
    </source>
</reference>
<organism evidence="8 9">
    <name type="scientific">Mycobacterium branderi</name>
    <dbReference type="NCBI Taxonomy" id="43348"/>
    <lineage>
        <taxon>Bacteria</taxon>
        <taxon>Bacillati</taxon>
        <taxon>Actinomycetota</taxon>
        <taxon>Actinomycetes</taxon>
        <taxon>Mycobacteriales</taxon>
        <taxon>Mycobacteriaceae</taxon>
        <taxon>Mycobacterium</taxon>
    </lineage>
</organism>
<feature type="domain" description="Polyphosphate kinase-2-related" evidence="6">
    <location>
        <begin position="31"/>
        <end position="252"/>
    </location>
</feature>
<dbReference type="GO" id="GO:0006793">
    <property type="term" value="P:phosphorus metabolic process"/>
    <property type="evidence" value="ECO:0007669"/>
    <property type="project" value="InterPro"/>
</dbReference>
<dbReference type="FunFam" id="3.40.50.300:FF:002388">
    <property type="entry name" value="Polyphosphate:NDP phosphotransferase 2"/>
    <property type="match status" value="1"/>
</dbReference>
<keyword evidence="10" id="KW-1185">Reference proteome</keyword>
<dbReference type="PIRSF" id="PIRSF028756">
    <property type="entry name" value="PPK2_prd"/>
    <property type="match status" value="1"/>
</dbReference>
<dbReference type="OrthoDB" id="9775224at2"/>
<dbReference type="InterPro" id="IPR016898">
    <property type="entry name" value="Polyphosphate_phosphotransfera"/>
</dbReference>
<keyword evidence="3 4" id="KW-0418">Kinase</keyword>
<evidence type="ECO:0000313" key="7">
    <source>
        <dbReference type="EMBL" id="BBZ12742.1"/>
    </source>
</evidence>
<evidence type="ECO:0000256" key="1">
    <source>
        <dbReference type="ARBA" id="ARBA00009924"/>
    </source>
</evidence>
<evidence type="ECO:0000313" key="10">
    <source>
        <dbReference type="Proteomes" id="UP000467379"/>
    </source>
</evidence>
<dbReference type="InterPro" id="IPR022486">
    <property type="entry name" value="PPK2_PA0141"/>
</dbReference>
<feature type="region of interest" description="Disordered" evidence="5">
    <location>
        <begin position="1"/>
        <end position="25"/>
    </location>
</feature>
<comment type="subunit">
    <text evidence="4">Homotetramer.</text>
</comment>
<name>A0A7I7W790_9MYCO</name>
<dbReference type="EC" id="2.7.4.-" evidence="4"/>
<evidence type="ECO:0000256" key="4">
    <source>
        <dbReference type="RuleBase" id="RU369062"/>
    </source>
</evidence>
<dbReference type="SUPFAM" id="SSF52540">
    <property type="entry name" value="P-loop containing nucleoside triphosphate hydrolases"/>
    <property type="match status" value="1"/>
</dbReference>
<dbReference type="PANTHER" id="PTHR34383">
    <property type="entry name" value="POLYPHOSPHATE:AMP PHOSPHOTRANSFERASE-RELATED"/>
    <property type="match status" value="1"/>
</dbReference>
<reference evidence="7 10" key="2">
    <citation type="journal article" date="2019" name="Emerg. Microbes Infect.">
        <title>Comprehensive subspecies identification of 175 nontuberculous mycobacteria species based on 7547 genomic profiles.</title>
        <authorList>
            <person name="Matsumoto Y."/>
            <person name="Kinjo T."/>
            <person name="Motooka D."/>
            <person name="Nabeya D."/>
            <person name="Jung N."/>
            <person name="Uechi K."/>
            <person name="Horii T."/>
            <person name="Iida T."/>
            <person name="Fujita J."/>
            <person name="Nakamura S."/>
        </authorList>
    </citation>
    <scope>NUCLEOTIDE SEQUENCE [LARGE SCALE GENOMIC DNA]</scope>
    <source>
        <strain evidence="7 10">JCM 12687</strain>
    </source>
</reference>
<dbReference type="NCBIfam" id="TIGR03707">
    <property type="entry name" value="PPK2_P_aer"/>
    <property type="match status" value="1"/>
</dbReference>